<evidence type="ECO:0000256" key="2">
    <source>
        <dbReference type="SAM" id="SignalP"/>
    </source>
</evidence>
<keyword evidence="4" id="KW-1185">Reference proteome</keyword>
<organism evidence="3 4">
    <name type="scientific">Stenotrophomonas nematodicola</name>
    <dbReference type="NCBI Taxonomy" id="2656746"/>
    <lineage>
        <taxon>Bacteria</taxon>
        <taxon>Pseudomonadati</taxon>
        <taxon>Pseudomonadota</taxon>
        <taxon>Gammaproteobacteria</taxon>
        <taxon>Lysobacterales</taxon>
        <taxon>Lysobacteraceae</taxon>
        <taxon>Stenotrophomonas</taxon>
    </lineage>
</organism>
<reference evidence="3 4" key="1">
    <citation type="submission" date="2024-09" db="EMBL/GenBank/DDBJ databases">
        <authorList>
            <consortium name="All-Russian atlas of soil microorganisms"/>
            <consortium name="as a basis for the search for new antimicrobial producers and enzymes with unique properties"/>
            <person name="Sokolova E.A."/>
            <person name="Voronina E.N."/>
        </authorList>
    </citation>
    <scope>NUCLEOTIDE SEQUENCE [LARGE SCALE GENOMIC DNA]</scope>
    <source>
        <strain evidence="3 4">AF-22b-331.1</strain>
    </source>
</reference>
<sequence length="132" mass="14653">MRRTIFVLALCALAGSAHAGRVYKCLAGGQTSYQTVPCAPEHDTGVTRPITKDPNLTWEERSRAQRELYDARRRMQADAGRGQPAVRGTVIDGAVDPEKCEDLRMRREISEAFGRAPPPRIDDEIKKACATR</sequence>
<feature type="chain" id="PRO_5046677125" evidence="2">
    <location>
        <begin position="20"/>
        <end position="132"/>
    </location>
</feature>
<proteinExistence type="predicted"/>
<dbReference type="Proteomes" id="UP001605261">
    <property type="component" value="Unassembled WGS sequence"/>
</dbReference>
<evidence type="ECO:0000313" key="4">
    <source>
        <dbReference type="Proteomes" id="UP001605261"/>
    </source>
</evidence>
<dbReference type="EMBL" id="JBHGCJ010000028">
    <property type="protein sequence ID" value="MFG6111754.1"/>
    <property type="molecule type" value="Genomic_DNA"/>
</dbReference>
<dbReference type="RefSeq" id="WP_259204294.1">
    <property type="nucleotide sequence ID" value="NZ_JBHGCJ010000028.1"/>
</dbReference>
<comment type="caution">
    <text evidence="3">The sequence shown here is derived from an EMBL/GenBank/DDBJ whole genome shotgun (WGS) entry which is preliminary data.</text>
</comment>
<protein>
    <submittedName>
        <fullName evidence="3">DUF4124 domain-containing protein</fullName>
    </submittedName>
</protein>
<feature type="region of interest" description="Disordered" evidence="1">
    <location>
        <begin position="72"/>
        <end position="91"/>
    </location>
</feature>
<evidence type="ECO:0000313" key="3">
    <source>
        <dbReference type="EMBL" id="MFG6111754.1"/>
    </source>
</evidence>
<feature type="region of interest" description="Disordered" evidence="1">
    <location>
        <begin position="110"/>
        <end position="132"/>
    </location>
</feature>
<keyword evidence="2" id="KW-0732">Signal</keyword>
<accession>A0ABW7D7I5</accession>
<evidence type="ECO:0000256" key="1">
    <source>
        <dbReference type="SAM" id="MobiDB-lite"/>
    </source>
</evidence>
<gene>
    <name evidence="3" type="ORF">ACEU0G_002097</name>
</gene>
<name>A0ABW7D7I5_9GAMM</name>
<feature type="signal peptide" evidence="2">
    <location>
        <begin position="1"/>
        <end position="19"/>
    </location>
</feature>
<feature type="compositionally biased region" description="Basic and acidic residues" evidence="1">
    <location>
        <begin position="120"/>
        <end position="132"/>
    </location>
</feature>